<dbReference type="Pfam" id="PF21302">
    <property type="entry name" value="Zn_ribbon_RlmA"/>
    <property type="match status" value="1"/>
</dbReference>
<dbReference type="InterPro" id="IPR048647">
    <property type="entry name" value="RlmA_N"/>
</dbReference>
<dbReference type="GO" id="GO:0046872">
    <property type="term" value="F:metal ion binding"/>
    <property type="evidence" value="ECO:0007669"/>
    <property type="project" value="UniProtKB-KW"/>
</dbReference>
<keyword evidence="1" id="KW-0479">Metal-binding</keyword>
<feature type="binding site" evidence="1">
    <location>
        <position position="27"/>
    </location>
    <ligand>
        <name>Zn(2+)</name>
        <dbReference type="ChEBI" id="CHEBI:29105"/>
    </ligand>
</feature>
<dbReference type="InterPro" id="IPR016718">
    <property type="entry name" value="rRNA_m1G-MeTrfase_A_prd"/>
</dbReference>
<dbReference type="OrthoDB" id="108476at2"/>
<dbReference type="EMBL" id="FOAW01000016">
    <property type="protein sequence ID" value="SEL85743.1"/>
    <property type="molecule type" value="Genomic_DNA"/>
</dbReference>
<keyword evidence="1" id="KW-0862">Zinc</keyword>
<keyword evidence="5" id="KW-0808">Transferase</keyword>
<feature type="binding site" evidence="2">
    <location>
        <begin position="98"/>
        <end position="99"/>
    </location>
    <ligand>
        <name>S-adenosyl-L-methionine</name>
        <dbReference type="ChEBI" id="CHEBI:59789"/>
    </ligand>
</feature>
<dbReference type="Pfam" id="PF13649">
    <property type="entry name" value="Methyltransf_25"/>
    <property type="match status" value="1"/>
</dbReference>
<dbReference type="GO" id="GO:0032259">
    <property type="term" value="P:methylation"/>
    <property type="evidence" value="ECO:0007669"/>
    <property type="project" value="UniProtKB-KW"/>
</dbReference>
<feature type="binding site" evidence="1">
    <location>
        <position position="31"/>
    </location>
    <ligand>
        <name>Zn(2+)</name>
        <dbReference type="ChEBI" id="CHEBI:29105"/>
    </ligand>
</feature>
<dbReference type="RefSeq" id="WP_072749624.1">
    <property type="nucleotide sequence ID" value="NZ_FOAW01000016.1"/>
</dbReference>
<sequence length="285" mass="30136">MLADVVGLLACPHCGGGLDVADRTLLCEQGHSFDIARQGYVSLLSGAAKFTGDSAEMIAARARFLDGHHFDPLMDAVARACATDAPADPAVLEVGAGTGHYLAAVLDALPAAQGIGVDVSKPAARWLARSHPRAASVVADIWTQLPVRAHALSHVLSIFAPRNAAELRRVLRQDGTLIVLTPTDRHLRELVDLLGLVRVDENKTVRLGASMAGHFERVDRVAVEYPMTLARTDVDSLIAMGPSARHLGDEARAQRIASLPESSTVTASVTISSYRPVPEAGADPV</sequence>
<dbReference type="CDD" id="cd02440">
    <property type="entry name" value="AdoMet_MTases"/>
    <property type="match status" value="1"/>
</dbReference>
<keyword evidence="2" id="KW-0949">S-adenosyl-L-methionine</keyword>
<dbReference type="SUPFAM" id="SSF53335">
    <property type="entry name" value="S-adenosyl-L-methionine-dependent methyltransferases"/>
    <property type="match status" value="1"/>
</dbReference>
<keyword evidence="6" id="KW-1185">Reference proteome</keyword>
<feature type="binding site" evidence="2">
    <location>
        <position position="186"/>
    </location>
    <ligand>
        <name>S-adenosyl-L-methionine</name>
        <dbReference type="ChEBI" id="CHEBI:59789"/>
    </ligand>
</feature>
<dbReference type="InterPro" id="IPR041698">
    <property type="entry name" value="Methyltransf_25"/>
</dbReference>
<evidence type="ECO:0000256" key="1">
    <source>
        <dbReference type="PIRSR" id="PIRSR018249-1"/>
    </source>
</evidence>
<dbReference type="InterPro" id="IPR029063">
    <property type="entry name" value="SAM-dependent_MTases_sf"/>
</dbReference>
<feature type="binding site" evidence="2">
    <location>
        <position position="70"/>
    </location>
    <ligand>
        <name>S-adenosyl-L-methionine</name>
        <dbReference type="ChEBI" id="CHEBI:59789"/>
    </ligand>
</feature>
<name>A0A1H7TM46_9NOCA</name>
<feature type="domain" description="23S rRNA (guanine(745)-N(1))-methyltransferase N-terminal" evidence="4">
    <location>
        <begin position="10"/>
        <end position="44"/>
    </location>
</feature>
<feature type="domain" description="Methyltransferase" evidence="3">
    <location>
        <begin position="91"/>
        <end position="175"/>
    </location>
</feature>
<accession>A0A1H7TM46</accession>
<gene>
    <name evidence="5" type="ORF">SAMN05444583_1169</name>
</gene>
<dbReference type="Proteomes" id="UP000198677">
    <property type="component" value="Unassembled WGS sequence"/>
</dbReference>
<evidence type="ECO:0000256" key="2">
    <source>
        <dbReference type="PIRSR" id="PIRSR018249-2"/>
    </source>
</evidence>
<dbReference type="GO" id="GO:0008168">
    <property type="term" value="F:methyltransferase activity"/>
    <property type="evidence" value="ECO:0007669"/>
    <property type="project" value="UniProtKB-KW"/>
</dbReference>
<evidence type="ECO:0000313" key="6">
    <source>
        <dbReference type="Proteomes" id="UP000198677"/>
    </source>
</evidence>
<evidence type="ECO:0000259" key="3">
    <source>
        <dbReference type="Pfam" id="PF13649"/>
    </source>
</evidence>
<protein>
    <submittedName>
        <fullName evidence="5">23S rRNA (Guanine745-N1)-methyltransferase</fullName>
    </submittedName>
</protein>
<organism evidence="5 6">
    <name type="scientific">Rhodococcus maanshanensis</name>
    <dbReference type="NCBI Taxonomy" id="183556"/>
    <lineage>
        <taxon>Bacteria</taxon>
        <taxon>Bacillati</taxon>
        <taxon>Actinomycetota</taxon>
        <taxon>Actinomycetes</taxon>
        <taxon>Mycobacteriales</taxon>
        <taxon>Nocardiaceae</taxon>
        <taxon>Rhodococcus</taxon>
    </lineage>
</organism>
<dbReference type="AlphaFoldDB" id="A0A1H7TM46"/>
<keyword evidence="5" id="KW-0489">Methyltransferase</keyword>
<dbReference type="PIRSF" id="PIRSF018249">
    <property type="entry name" value="MyrA_prd"/>
    <property type="match status" value="1"/>
</dbReference>
<reference evidence="6" key="1">
    <citation type="submission" date="2016-10" db="EMBL/GenBank/DDBJ databases">
        <authorList>
            <person name="Varghese N."/>
            <person name="Submissions S."/>
        </authorList>
    </citation>
    <scope>NUCLEOTIDE SEQUENCE [LARGE SCALE GENOMIC DNA]</scope>
    <source>
        <strain evidence="6">DSM 44675</strain>
    </source>
</reference>
<evidence type="ECO:0000313" key="5">
    <source>
        <dbReference type="EMBL" id="SEL85743.1"/>
    </source>
</evidence>
<proteinExistence type="predicted"/>
<evidence type="ECO:0000259" key="4">
    <source>
        <dbReference type="Pfam" id="PF21302"/>
    </source>
</evidence>
<dbReference type="Gene3D" id="3.40.50.150">
    <property type="entry name" value="Vaccinia Virus protein VP39"/>
    <property type="match status" value="1"/>
</dbReference>